<dbReference type="RefSeq" id="WP_317573349.1">
    <property type="nucleotide sequence ID" value="NZ_NPEF02000016.1"/>
</dbReference>
<dbReference type="EMBL" id="NPEF02000016">
    <property type="protein sequence ID" value="MDV6236759.1"/>
    <property type="molecule type" value="Genomic_DNA"/>
</dbReference>
<organism evidence="3 4">
    <name type="scientific">Leptospira ellisii</name>
    <dbReference type="NCBI Taxonomy" id="2023197"/>
    <lineage>
        <taxon>Bacteria</taxon>
        <taxon>Pseudomonadati</taxon>
        <taxon>Spirochaetota</taxon>
        <taxon>Spirochaetia</taxon>
        <taxon>Leptospirales</taxon>
        <taxon>Leptospiraceae</taxon>
        <taxon>Leptospira</taxon>
    </lineage>
</organism>
<gene>
    <name evidence="3" type="ORF">CH379_014115</name>
</gene>
<keyword evidence="2" id="KW-0732">Signal</keyword>
<keyword evidence="1" id="KW-0472">Membrane</keyword>
<evidence type="ECO:0000313" key="3">
    <source>
        <dbReference type="EMBL" id="MDV6236759.1"/>
    </source>
</evidence>
<evidence type="ECO:0000313" key="4">
    <source>
        <dbReference type="Proteomes" id="UP000232122"/>
    </source>
</evidence>
<keyword evidence="4" id="KW-1185">Reference proteome</keyword>
<proteinExistence type="predicted"/>
<protein>
    <recommendedName>
        <fullName evidence="5">Tetratricopeptide repeat protein</fullName>
    </recommendedName>
</protein>
<feature type="signal peptide" evidence="2">
    <location>
        <begin position="1"/>
        <end position="22"/>
    </location>
</feature>
<evidence type="ECO:0000256" key="2">
    <source>
        <dbReference type="SAM" id="SignalP"/>
    </source>
</evidence>
<reference evidence="3 4" key="1">
    <citation type="journal article" date="2018" name="Microb. Genom.">
        <title>Deciphering the unexplored Leptospira diversity from soils uncovers genomic evolution to virulence.</title>
        <authorList>
            <person name="Thibeaux R."/>
            <person name="Iraola G."/>
            <person name="Ferres I."/>
            <person name="Bierque E."/>
            <person name="Girault D."/>
            <person name="Soupe-Gilbert M.E."/>
            <person name="Picardeau M."/>
            <person name="Goarant C."/>
        </authorList>
    </citation>
    <scope>NUCLEOTIDE SEQUENCE [LARGE SCALE GENOMIC DNA]</scope>
    <source>
        <strain evidence="3 4">ATI7-C-A5</strain>
    </source>
</reference>
<comment type="caution">
    <text evidence="3">The sequence shown here is derived from an EMBL/GenBank/DDBJ whole genome shotgun (WGS) entry which is preliminary data.</text>
</comment>
<name>A0AAE4QQN0_9LEPT</name>
<dbReference type="AlphaFoldDB" id="A0AAE4QQN0"/>
<dbReference type="Proteomes" id="UP000232122">
    <property type="component" value="Unassembled WGS sequence"/>
</dbReference>
<keyword evidence="1" id="KW-0812">Transmembrane</keyword>
<feature type="transmembrane region" description="Helical" evidence="1">
    <location>
        <begin position="214"/>
        <end position="233"/>
    </location>
</feature>
<keyword evidence="1" id="KW-1133">Transmembrane helix</keyword>
<evidence type="ECO:0000256" key="1">
    <source>
        <dbReference type="SAM" id="Phobius"/>
    </source>
</evidence>
<sequence>MKIRKAVYTIFLFLSSFSEAFASEENSCSISLSQHTTLRNAVRYYKSEKYQEAEIELSRLIFETDCAEVRLFQAFAILRQRKDLNTFFRESDFTDVRFRILYGFSGLMGNRNETRKPASEIGCASADCRLEDLEEVIGYLSSLRDFETLDEAEFETGIKSNKFKNNNLEKLHSFWKEETSLASEKRKNPYLAALFSALIPGTGQIYSNQFAEGVTSGFVNFVLISASYAVYLVNPASLVFYVLSGSTLLIYSSNVVGGYSAANRNNNYWKSKVVEKIKKEWIGLRILEEEILYKLFPSQVGF</sequence>
<evidence type="ECO:0008006" key="5">
    <source>
        <dbReference type="Google" id="ProtNLM"/>
    </source>
</evidence>
<feature type="transmembrane region" description="Helical" evidence="1">
    <location>
        <begin position="239"/>
        <end position="262"/>
    </location>
</feature>
<accession>A0AAE4QQN0</accession>
<feature type="chain" id="PRO_5042245286" description="Tetratricopeptide repeat protein" evidence="2">
    <location>
        <begin position="23"/>
        <end position="302"/>
    </location>
</feature>